<accession>Q12R31</accession>
<dbReference type="Pfam" id="PF13302">
    <property type="entry name" value="Acetyltransf_3"/>
    <property type="match status" value="1"/>
</dbReference>
<sequence length="171" mass="19058">MSPLTTARLTLRPMEESDEVLFVELFCSDRIMSCIGDSFETGRAQRAFATTLKVCRKEDGDIRSWTVFCQQDPRPLGLISFSGLSQSAGADMGIMLSRGAHGKRIADEAVIMLADFGFNMMGLEFIRAEFKCSNLATKRITRKLGFSEPQQLAGKAGWQECFLYPKPELNV</sequence>
<evidence type="ECO:0000313" key="3">
    <source>
        <dbReference type="Proteomes" id="UP000001982"/>
    </source>
</evidence>
<dbReference type="SUPFAM" id="SSF55729">
    <property type="entry name" value="Acyl-CoA N-acyltransferases (Nat)"/>
    <property type="match status" value="1"/>
</dbReference>
<dbReference type="RefSeq" id="WP_011495260.1">
    <property type="nucleotide sequence ID" value="NC_007954.1"/>
</dbReference>
<protein>
    <submittedName>
        <fullName evidence="2">GCN5-related N-acetyltransferase</fullName>
    </submittedName>
</protein>
<dbReference type="AlphaFoldDB" id="Q12R31"/>
<evidence type="ECO:0000259" key="1">
    <source>
        <dbReference type="PROSITE" id="PS51186"/>
    </source>
</evidence>
<dbReference type="GO" id="GO:0016747">
    <property type="term" value="F:acyltransferase activity, transferring groups other than amino-acyl groups"/>
    <property type="evidence" value="ECO:0007669"/>
    <property type="project" value="InterPro"/>
</dbReference>
<feature type="domain" description="N-acetyltransferase" evidence="1">
    <location>
        <begin position="9"/>
        <end position="170"/>
    </location>
</feature>
<gene>
    <name evidence="2" type="ordered locus">Sden_0805</name>
</gene>
<dbReference type="eggNOG" id="COG1670">
    <property type="taxonomic scope" value="Bacteria"/>
</dbReference>
<organism evidence="2 3">
    <name type="scientific">Shewanella denitrificans (strain OS217 / ATCC BAA-1090 / DSM 15013)</name>
    <dbReference type="NCBI Taxonomy" id="318161"/>
    <lineage>
        <taxon>Bacteria</taxon>
        <taxon>Pseudomonadati</taxon>
        <taxon>Pseudomonadota</taxon>
        <taxon>Gammaproteobacteria</taxon>
        <taxon>Alteromonadales</taxon>
        <taxon>Shewanellaceae</taxon>
        <taxon>Shewanella</taxon>
    </lineage>
</organism>
<dbReference type="Proteomes" id="UP000001982">
    <property type="component" value="Chromosome"/>
</dbReference>
<keyword evidence="3" id="KW-1185">Reference proteome</keyword>
<dbReference type="InterPro" id="IPR000182">
    <property type="entry name" value="GNAT_dom"/>
</dbReference>
<dbReference type="PANTHER" id="PTHR43792">
    <property type="entry name" value="GNAT FAMILY, PUTATIVE (AFU_ORTHOLOGUE AFUA_3G00765)-RELATED-RELATED"/>
    <property type="match status" value="1"/>
</dbReference>
<keyword evidence="2" id="KW-0808">Transferase</keyword>
<dbReference type="OrthoDB" id="6195901at2"/>
<dbReference type="Gene3D" id="3.40.630.30">
    <property type="match status" value="1"/>
</dbReference>
<dbReference type="InterPro" id="IPR051531">
    <property type="entry name" value="N-acetyltransferase"/>
</dbReference>
<dbReference type="STRING" id="318161.Sden_0805"/>
<dbReference type="HOGENOM" id="CLU_1561823_0_0_6"/>
<dbReference type="EMBL" id="CP000302">
    <property type="protein sequence ID" value="ABE54095.1"/>
    <property type="molecule type" value="Genomic_DNA"/>
</dbReference>
<reference evidence="2 3" key="1">
    <citation type="submission" date="2006-03" db="EMBL/GenBank/DDBJ databases">
        <title>Complete sequence of Shewanella denitrificans OS217.</title>
        <authorList>
            <consortium name="US DOE Joint Genome Institute"/>
            <person name="Copeland A."/>
            <person name="Lucas S."/>
            <person name="Lapidus A."/>
            <person name="Barry K."/>
            <person name="Detter J.C."/>
            <person name="Glavina del Rio T."/>
            <person name="Hammon N."/>
            <person name="Israni S."/>
            <person name="Dalin E."/>
            <person name="Tice H."/>
            <person name="Pitluck S."/>
            <person name="Brettin T."/>
            <person name="Bruce D."/>
            <person name="Han C."/>
            <person name="Tapia R."/>
            <person name="Gilna P."/>
            <person name="Kiss H."/>
            <person name="Schmutz J."/>
            <person name="Larimer F."/>
            <person name="Land M."/>
            <person name="Hauser L."/>
            <person name="Kyrpides N."/>
            <person name="Lykidis A."/>
            <person name="Richardson P."/>
        </authorList>
    </citation>
    <scope>NUCLEOTIDE SEQUENCE [LARGE SCALE GENOMIC DNA]</scope>
    <source>
        <strain evidence="3">OS217 / ATCC BAA-1090 / DSM 15013</strain>
    </source>
</reference>
<proteinExistence type="predicted"/>
<name>Q12R31_SHEDO</name>
<dbReference type="KEGG" id="sdn:Sden_0805"/>
<dbReference type="PROSITE" id="PS51186">
    <property type="entry name" value="GNAT"/>
    <property type="match status" value="1"/>
</dbReference>
<dbReference type="InterPro" id="IPR016181">
    <property type="entry name" value="Acyl_CoA_acyltransferase"/>
</dbReference>
<evidence type="ECO:0000313" key="2">
    <source>
        <dbReference type="EMBL" id="ABE54095.1"/>
    </source>
</evidence>